<dbReference type="SUPFAM" id="SSF51735">
    <property type="entry name" value="NAD(P)-binding Rossmann-fold domains"/>
    <property type="match status" value="1"/>
</dbReference>
<gene>
    <name evidence="3" type="primary">iolG_1</name>
    <name evidence="3" type="ORF">Pla144_09950</name>
</gene>
<dbReference type="GO" id="GO:0050112">
    <property type="term" value="F:inositol 2-dehydrogenase (NAD+) activity"/>
    <property type="evidence" value="ECO:0007669"/>
    <property type="project" value="UniProtKB-EC"/>
</dbReference>
<evidence type="ECO:0000313" key="3">
    <source>
        <dbReference type="EMBL" id="TWU30209.1"/>
    </source>
</evidence>
<dbReference type="EC" id="1.1.1.18" evidence="3"/>
<dbReference type="Gene3D" id="3.30.360.10">
    <property type="entry name" value="Dihydrodipicolinate Reductase, domain 2"/>
    <property type="match status" value="1"/>
</dbReference>
<sequence length="441" mass="48939">MSKQTPRRDFLKQSAEAGVVLAAASALGGVHVFAGEQSSKVRLGIIGCGNIMLLHLQGLAERRENVLLEWLCDVDPQQIDAAARAVSGFQSTAIKQTSRYEDVLEDDQVDACIIATPHHWHAPIALRAMQAGKDVYIEKPISHVYDEGPRIIAAANKYGRVVQQGSQMRSSPVTEKAGRLLQEGILGDVKVARAWTAEKRSIEKPVPDSDPPSGVDYDRWLGPAPSRPFNPLRFHGTWRRFRDYANGEIGDDGIHDLDMATWGLGIDTLPRQITARGRRTLQGHYSEYPDNMNVAFEYPDGRLLLYECYPFTEYGLYGFDNGNVFYGTEGYMVFSRRGAFSVFLGKKQVPGPTEGKELRGQRGYAEHMANFLNAVRNRTPTQAPPEVAHRSCALVHLGDIAEQVAGRLDFDPTTERFVDSDEANSLLTKTYRAPFGLPDMA</sequence>
<proteinExistence type="predicted"/>
<evidence type="ECO:0000313" key="4">
    <source>
        <dbReference type="Proteomes" id="UP000318437"/>
    </source>
</evidence>
<dbReference type="InterPro" id="IPR000683">
    <property type="entry name" value="Gfo/Idh/MocA-like_OxRdtase_N"/>
</dbReference>
<dbReference type="PROSITE" id="PS51318">
    <property type="entry name" value="TAT"/>
    <property type="match status" value="1"/>
</dbReference>
<keyword evidence="3" id="KW-0560">Oxidoreductase</keyword>
<evidence type="ECO:0000259" key="1">
    <source>
        <dbReference type="Pfam" id="PF01408"/>
    </source>
</evidence>
<dbReference type="Pfam" id="PF01408">
    <property type="entry name" value="GFO_IDH_MocA"/>
    <property type="match status" value="1"/>
</dbReference>
<feature type="domain" description="Gfo/Idh/MocA-like oxidoreductase bacterial type C-terminal" evidence="2">
    <location>
        <begin position="365"/>
        <end position="435"/>
    </location>
</feature>
<dbReference type="Proteomes" id="UP000318437">
    <property type="component" value="Unassembled WGS sequence"/>
</dbReference>
<organism evidence="3 4">
    <name type="scientific">Bythopirellula polymerisocia</name>
    <dbReference type="NCBI Taxonomy" id="2528003"/>
    <lineage>
        <taxon>Bacteria</taxon>
        <taxon>Pseudomonadati</taxon>
        <taxon>Planctomycetota</taxon>
        <taxon>Planctomycetia</taxon>
        <taxon>Pirellulales</taxon>
        <taxon>Lacipirellulaceae</taxon>
        <taxon>Bythopirellula</taxon>
    </lineage>
</organism>
<feature type="domain" description="Gfo/Idh/MocA-like oxidoreductase N-terminal" evidence="1">
    <location>
        <begin position="42"/>
        <end position="165"/>
    </location>
</feature>
<dbReference type="InterPro" id="IPR050463">
    <property type="entry name" value="Gfo/Idh/MocA_oxidrdct_glycsds"/>
</dbReference>
<name>A0A5C6D5N2_9BACT</name>
<dbReference type="InterPro" id="IPR036291">
    <property type="entry name" value="NAD(P)-bd_dom_sf"/>
</dbReference>
<dbReference type="PANTHER" id="PTHR43818">
    <property type="entry name" value="BCDNA.GH03377"/>
    <property type="match status" value="1"/>
</dbReference>
<dbReference type="EMBL" id="SJPS01000001">
    <property type="protein sequence ID" value="TWU30209.1"/>
    <property type="molecule type" value="Genomic_DNA"/>
</dbReference>
<keyword evidence="4" id="KW-1185">Reference proteome</keyword>
<reference evidence="3 4" key="1">
    <citation type="submission" date="2019-02" db="EMBL/GenBank/DDBJ databases">
        <title>Deep-cultivation of Planctomycetes and their phenomic and genomic characterization uncovers novel biology.</title>
        <authorList>
            <person name="Wiegand S."/>
            <person name="Jogler M."/>
            <person name="Boedeker C."/>
            <person name="Pinto D."/>
            <person name="Vollmers J."/>
            <person name="Rivas-Marin E."/>
            <person name="Kohn T."/>
            <person name="Peeters S.H."/>
            <person name="Heuer A."/>
            <person name="Rast P."/>
            <person name="Oberbeckmann S."/>
            <person name="Bunk B."/>
            <person name="Jeske O."/>
            <person name="Meyerdierks A."/>
            <person name="Storesund J.E."/>
            <person name="Kallscheuer N."/>
            <person name="Luecker S."/>
            <person name="Lage O.M."/>
            <person name="Pohl T."/>
            <person name="Merkel B.J."/>
            <person name="Hornburger P."/>
            <person name="Mueller R.-W."/>
            <person name="Bruemmer F."/>
            <person name="Labrenz M."/>
            <person name="Spormann A.M."/>
            <person name="Op Den Camp H."/>
            <person name="Overmann J."/>
            <person name="Amann R."/>
            <person name="Jetten M.S.M."/>
            <person name="Mascher T."/>
            <person name="Medema M.H."/>
            <person name="Devos D.P."/>
            <person name="Kaster A.-K."/>
            <person name="Ovreas L."/>
            <person name="Rohde M."/>
            <person name="Galperin M.Y."/>
            <person name="Jogler C."/>
        </authorList>
    </citation>
    <scope>NUCLEOTIDE SEQUENCE [LARGE SCALE GENOMIC DNA]</scope>
    <source>
        <strain evidence="3 4">Pla144</strain>
    </source>
</reference>
<dbReference type="RefSeq" id="WP_146448220.1">
    <property type="nucleotide sequence ID" value="NZ_SJPS01000001.1"/>
</dbReference>
<dbReference type="GO" id="GO:0000166">
    <property type="term" value="F:nucleotide binding"/>
    <property type="evidence" value="ECO:0007669"/>
    <property type="project" value="InterPro"/>
</dbReference>
<dbReference type="OrthoDB" id="252227at2"/>
<dbReference type="AlphaFoldDB" id="A0A5C6D5N2"/>
<evidence type="ECO:0000259" key="2">
    <source>
        <dbReference type="Pfam" id="PF19051"/>
    </source>
</evidence>
<dbReference type="SUPFAM" id="SSF55347">
    <property type="entry name" value="Glyceraldehyde-3-phosphate dehydrogenase-like, C-terminal domain"/>
    <property type="match status" value="1"/>
</dbReference>
<dbReference type="Pfam" id="PF19051">
    <property type="entry name" value="GFO_IDH_MocA_C2"/>
    <property type="match status" value="2"/>
</dbReference>
<comment type="caution">
    <text evidence="3">The sequence shown here is derived from an EMBL/GenBank/DDBJ whole genome shotgun (WGS) entry which is preliminary data.</text>
</comment>
<dbReference type="Gene3D" id="3.40.50.720">
    <property type="entry name" value="NAD(P)-binding Rossmann-like Domain"/>
    <property type="match status" value="1"/>
</dbReference>
<dbReference type="InterPro" id="IPR043906">
    <property type="entry name" value="Gfo/Idh/MocA_OxRdtase_bact_C"/>
</dbReference>
<accession>A0A5C6D5N2</accession>
<dbReference type="PANTHER" id="PTHR43818:SF5">
    <property type="entry name" value="OXIDOREDUCTASE FAMILY PROTEIN"/>
    <property type="match status" value="1"/>
</dbReference>
<feature type="domain" description="Gfo/Idh/MocA-like oxidoreductase bacterial type C-terminal" evidence="2">
    <location>
        <begin position="209"/>
        <end position="302"/>
    </location>
</feature>
<dbReference type="InterPro" id="IPR006311">
    <property type="entry name" value="TAT_signal"/>
</dbReference>
<protein>
    <submittedName>
        <fullName evidence="3">Inositol 2-dehydrogenase</fullName>
        <ecNumber evidence="3">1.1.1.18</ecNumber>
    </submittedName>
</protein>